<proteinExistence type="predicted"/>
<dbReference type="InterPro" id="IPR012951">
    <property type="entry name" value="BBE"/>
</dbReference>
<keyword evidence="1" id="KW-1133">Transmembrane helix</keyword>
<reference evidence="3" key="1">
    <citation type="submission" date="2021-10" db="EMBL/GenBank/DDBJ databases">
        <authorList>
            <person name="Piombo E."/>
        </authorList>
    </citation>
    <scope>NUCLEOTIDE SEQUENCE</scope>
</reference>
<dbReference type="Proteomes" id="UP000696573">
    <property type="component" value="Unassembled WGS sequence"/>
</dbReference>
<accession>A0A9N9VAS6</accession>
<organism evidence="3 4">
    <name type="scientific">Clonostachys rhizophaga</name>
    <dbReference type="NCBI Taxonomy" id="160324"/>
    <lineage>
        <taxon>Eukaryota</taxon>
        <taxon>Fungi</taxon>
        <taxon>Dikarya</taxon>
        <taxon>Ascomycota</taxon>
        <taxon>Pezizomycotina</taxon>
        <taxon>Sordariomycetes</taxon>
        <taxon>Hypocreomycetidae</taxon>
        <taxon>Hypocreales</taxon>
        <taxon>Bionectriaceae</taxon>
        <taxon>Clonostachys</taxon>
    </lineage>
</organism>
<keyword evidence="4" id="KW-1185">Reference proteome</keyword>
<keyword evidence="1" id="KW-0812">Transmembrane</keyword>
<dbReference type="Pfam" id="PF08031">
    <property type="entry name" value="BBE"/>
    <property type="match status" value="1"/>
</dbReference>
<dbReference type="GO" id="GO:0050660">
    <property type="term" value="F:flavin adenine dinucleotide binding"/>
    <property type="evidence" value="ECO:0007669"/>
    <property type="project" value="InterPro"/>
</dbReference>
<protein>
    <recommendedName>
        <fullName evidence="2">Berberine/berberine-like domain-containing protein</fullName>
    </recommendedName>
</protein>
<evidence type="ECO:0000256" key="1">
    <source>
        <dbReference type="SAM" id="Phobius"/>
    </source>
</evidence>
<keyword evidence="1" id="KW-0472">Membrane</keyword>
<dbReference type="OrthoDB" id="9983560at2759"/>
<name>A0A9N9VAS6_9HYPO</name>
<dbReference type="AlphaFoldDB" id="A0A9N9VAS6"/>
<sequence length="134" mass="15141">MPRLSAAAPNSYAYMNEANIGEKNWKKLCYVPNYLELLRLKRKWDPEHRLYAVTGVGSDEWGLRADGRLCKATFSFIVFIGNVAIIFRLGGFLYAWHRHANILEGGVGRGKTVLPTDELCMTNMAPATTRISLY</sequence>
<evidence type="ECO:0000259" key="2">
    <source>
        <dbReference type="Pfam" id="PF08031"/>
    </source>
</evidence>
<feature type="transmembrane region" description="Helical" evidence="1">
    <location>
        <begin position="74"/>
        <end position="96"/>
    </location>
</feature>
<evidence type="ECO:0000313" key="4">
    <source>
        <dbReference type="Proteomes" id="UP000696573"/>
    </source>
</evidence>
<dbReference type="GO" id="GO:0016491">
    <property type="term" value="F:oxidoreductase activity"/>
    <property type="evidence" value="ECO:0007669"/>
    <property type="project" value="InterPro"/>
</dbReference>
<comment type="caution">
    <text evidence="3">The sequence shown here is derived from an EMBL/GenBank/DDBJ whole genome shotgun (WGS) entry which is preliminary data.</text>
</comment>
<dbReference type="EMBL" id="CABFNQ020000593">
    <property type="protein sequence ID" value="CAH0019819.1"/>
    <property type="molecule type" value="Genomic_DNA"/>
</dbReference>
<evidence type="ECO:0000313" key="3">
    <source>
        <dbReference type="EMBL" id="CAH0019819.1"/>
    </source>
</evidence>
<gene>
    <name evidence="3" type="ORF">CRHIZ90672A_00013566</name>
</gene>
<feature type="domain" description="Berberine/berberine-like" evidence="2">
    <location>
        <begin position="13"/>
        <end position="48"/>
    </location>
</feature>